<keyword evidence="5" id="KW-1185">Reference proteome</keyword>
<comment type="similarity">
    <text evidence="1">Belongs to the leucine-binding protein family.</text>
</comment>
<dbReference type="SUPFAM" id="SSF53822">
    <property type="entry name" value="Periplasmic binding protein-like I"/>
    <property type="match status" value="1"/>
</dbReference>
<evidence type="ECO:0000256" key="2">
    <source>
        <dbReference type="ARBA" id="ARBA00022729"/>
    </source>
</evidence>
<dbReference type="PANTHER" id="PTHR30483">
    <property type="entry name" value="LEUCINE-SPECIFIC-BINDING PROTEIN"/>
    <property type="match status" value="1"/>
</dbReference>
<dbReference type="PANTHER" id="PTHR30483:SF6">
    <property type="entry name" value="PERIPLASMIC BINDING PROTEIN OF ABC TRANSPORTER FOR NATURAL AMINO ACIDS"/>
    <property type="match status" value="1"/>
</dbReference>
<name>A0A069PKN5_9BURK</name>
<protein>
    <submittedName>
        <fullName evidence="4">Branched-chain amino acid ABC transporter substrate-binding protein</fullName>
    </submittedName>
</protein>
<dbReference type="RefSeq" id="WP_051672635.1">
    <property type="nucleotide sequence ID" value="NZ_CADFFX010000012.1"/>
</dbReference>
<dbReference type="Gene3D" id="3.40.50.2300">
    <property type="match status" value="2"/>
</dbReference>
<accession>A0A069PKN5</accession>
<dbReference type="InterPro" id="IPR028081">
    <property type="entry name" value="Leu-bd"/>
</dbReference>
<dbReference type="STRING" id="60547.GCA_000751215_05378"/>
<sequence length="426" mass="45568">MAFGGGRSAARRGKRKSARWARKLAAGLAAVGLAGLAGLAGGDARAQMSGKAFTILVITDLSTVYSDTSGKGSVDAVKMAIADFGGNVNGVPIKMIVLDNKLDVGITVNKTRQLIETQGVNMITDVTGSAAAIEVAKLAKKYKVTTTFVSPGTTALTNEFCTKYAWHYAWDTYALANLAATKVTKLGAKRWYFITADYAFGHSLLDQFRRAATAAGGTVVGNDMVPFPNDDFSSFLLKAQAAKADAIGVLESGQDLRNAVKQAGEFGLMNGSVRIVPGQMNLTDVAALGISAWSGAILADPWYWNYDTRTRDWTVRFRKAYGFTPGSLHAGNYSAVMQVLGTVKKIGSDDPDKIAAALEGSSFDDFFSRNATFRKADHIVVRDVYLEQVKQASEVKTPDDVFTVLATVSGKDAFMPASESTCKHDW</sequence>
<evidence type="ECO:0000259" key="3">
    <source>
        <dbReference type="Pfam" id="PF13458"/>
    </source>
</evidence>
<dbReference type="AlphaFoldDB" id="A0A069PKN5"/>
<evidence type="ECO:0000256" key="1">
    <source>
        <dbReference type="ARBA" id="ARBA00010062"/>
    </source>
</evidence>
<dbReference type="InterPro" id="IPR028082">
    <property type="entry name" value="Peripla_BP_I"/>
</dbReference>
<dbReference type="CDD" id="cd06327">
    <property type="entry name" value="PBP1_SBP-like"/>
    <property type="match status" value="1"/>
</dbReference>
<reference evidence="4 5" key="1">
    <citation type="submission" date="2014-03" db="EMBL/GenBank/DDBJ databases">
        <title>Draft Genome Sequences of Four Burkholderia Strains.</title>
        <authorList>
            <person name="Liu X.Y."/>
            <person name="Li C.X."/>
            <person name="Xu J.H."/>
        </authorList>
    </citation>
    <scope>NUCLEOTIDE SEQUENCE [LARGE SCALE GENOMIC DNA]</scope>
    <source>
        <strain evidence="4 5">DSM 50014</strain>
    </source>
</reference>
<evidence type="ECO:0000313" key="4">
    <source>
        <dbReference type="EMBL" id="KDR41263.1"/>
    </source>
</evidence>
<organism evidence="4 5">
    <name type="scientific">Caballeronia glathei</name>
    <dbReference type="NCBI Taxonomy" id="60547"/>
    <lineage>
        <taxon>Bacteria</taxon>
        <taxon>Pseudomonadati</taxon>
        <taxon>Pseudomonadota</taxon>
        <taxon>Betaproteobacteria</taxon>
        <taxon>Burkholderiales</taxon>
        <taxon>Burkholderiaceae</taxon>
        <taxon>Caballeronia</taxon>
    </lineage>
</organism>
<dbReference type="EMBL" id="JFHC01000029">
    <property type="protein sequence ID" value="KDR41263.1"/>
    <property type="molecule type" value="Genomic_DNA"/>
</dbReference>
<evidence type="ECO:0000313" key="5">
    <source>
        <dbReference type="Proteomes" id="UP000027466"/>
    </source>
</evidence>
<dbReference type="Pfam" id="PF13458">
    <property type="entry name" value="Peripla_BP_6"/>
    <property type="match status" value="1"/>
</dbReference>
<keyword evidence="2" id="KW-0732">Signal</keyword>
<proteinExistence type="inferred from homology"/>
<gene>
    <name evidence="4" type="ORF">BG61_18195</name>
</gene>
<dbReference type="Proteomes" id="UP000027466">
    <property type="component" value="Unassembled WGS sequence"/>
</dbReference>
<feature type="domain" description="Leucine-binding protein" evidence="3">
    <location>
        <begin position="54"/>
        <end position="391"/>
    </location>
</feature>
<dbReference type="InterPro" id="IPR051010">
    <property type="entry name" value="BCAA_transport"/>
</dbReference>
<comment type="caution">
    <text evidence="4">The sequence shown here is derived from an EMBL/GenBank/DDBJ whole genome shotgun (WGS) entry which is preliminary data.</text>
</comment>